<gene>
    <name evidence="3" type="ORF">G7Y31_09690</name>
</gene>
<organism evidence="3 4">
    <name type="scientific">Corynebacterium lizhenjunii</name>
    <dbReference type="NCBI Taxonomy" id="2709394"/>
    <lineage>
        <taxon>Bacteria</taxon>
        <taxon>Bacillati</taxon>
        <taxon>Actinomycetota</taxon>
        <taxon>Actinomycetes</taxon>
        <taxon>Mycobacteriales</taxon>
        <taxon>Corynebacteriaceae</taxon>
        <taxon>Corynebacterium</taxon>
    </lineage>
</organism>
<feature type="region of interest" description="Disordered" evidence="1">
    <location>
        <begin position="324"/>
        <end position="344"/>
    </location>
</feature>
<dbReference type="Proteomes" id="UP000594681">
    <property type="component" value="Chromosome"/>
</dbReference>
<keyword evidence="2" id="KW-1133">Transmembrane helix</keyword>
<protein>
    <submittedName>
        <fullName evidence="3">Uncharacterized protein</fullName>
    </submittedName>
</protein>
<feature type="transmembrane region" description="Helical" evidence="2">
    <location>
        <begin position="32"/>
        <end position="57"/>
    </location>
</feature>
<accession>A0A7T0KF42</accession>
<keyword evidence="2" id="KW-0812">Transmembrane</keyword>
<evidence type="ECO:0000313" key="4">
    <source>
        <dbReference type="Proteomes" id="UP000594681"/>
    </source>
</evidence>
<evidence type="ECO:0000313" key="3">
    <source>
        <dbReference type="EMBL" id="QPK78799.1"/>
    </source>
</evidence>
<keyword evidence="2" id="KW-0472">Membrane</keyword>
<reference evidence="3 4" key="1">
    <citation type="submission" date="2020-11" db="EMBL/GenBank/DDBJ databases">
        <title>Corynebacterium sp. ZJ-599.</title>
        <authorList>
            <person name="Zhou J."/>
        </authorList>
    </citation>
    <scope>NUCLEOTIDE SEQUENCE [LARGE SCALE GENOMIC DNA]</scope>
    <source>
        <strain evidence="3 4">ZJ-599</strain>
    </source>
</reference>
<feature type="compositionally biased region" description="Polar residues" evidence="1">
    <location>
        <begin position="327"/>
        <end position="342"/>
    </location>
</feature>
<feature type="transmembrane region" description="Helical" evidence="2">
    <location>
        <begin position="168"/>
        <end position="191"/>
    </location>
</feature>
<dbReference type="AlphaFoldDB" id="A0A7T0KF42"/>
<dbReference type="EMBL" id="CP064954">
    <property type="protein sequence ID" value="QPK78799.1"/>
    <property type="molecule type" value="Genomic_DNA"/>
</dbReference>
<feature type="transmembrane region" description="Helical" evidence="2">
    <location>
        <begin position="69"/>
        <end position="94"/>
    </location>
</feature>
<feature type="transmembrane region" description="Helical" evidence="2">
    <location>
        <begin position="140"/>
        <end position="162"/>
    </location>
</feature>
<name>A0A7T0KF42_9CORY</name>
<sequence>MLAALGVTYHLNRVNAHSMLMAPSGRNRVVVRYAYLAAASVLGIMASFLLGVVLLLLIAVTQNSWNSVFALSSAIDATGFIFGATAVGVVVASVLDRVPVIVRLVVAGGLCLLVGMYSVTFEYLWGLGILRTLTEAPAKLWAVGATLVLALCAVIGAVIFASGKSDPFTPVASLAFAPFVAAAAGLGLGVATGSLPVAPVTVVCDGTDNPNITVCVSQAQEAALQPSLDAVNRALAVLGDNAGQEQVVYTPFFGSTQGKGTELLYAPWDHHSSLDAHMVGSVVDTAACDSEARPESAAINSALQSYLRAQAGVIMNAGPVRDATGRIATNPNAEGESSQPSANPFEELPLEFINAVIAQHRQEIAECTAQWEWFGVNPQ</sequence>
<dbReference type="RefSeq" id="WP_165241487.1">
    <property type="nucleotide sequence ID" value="NZ_CP064954.1"/>
</dbReference>
<evidence type="ECO:0000256" key="2">
    <source>
        <dbReference type="SAM" id="Phobius"/>
    </source>
</evidence>
<proteinExistence type="predicted"/>
<dbReference type="KEGG" id="cliz:G7Y31_09690"/>
<evidence type="ECO:0000256" key="1">
    <source>
        <dbReference type="SAM" id="MobiDB-lite"/>
    </source>
</evidence>
<keyword evidence="4" id="KW-1185">Reference proteome</keyword>
<feature type="transmembrane region" description="Helical" evidence="2">
    <location>
        <begin position="100"/>
        <end position="119"/>
    </location>
</feature>